<dbReference type="InterPro" id="IPR035897">
    <property type="entry name" value="Toll_tir_struct_dom_sf"/>
</dbReference>
<sequence>MTSCFINYRTGDGEQVATHLGRELSQRFGESEVFRASDSIPAGVDFERRLKKAVRGCEVLLAVVGTRWLEKRESDGLRAIDDADDWTRWEIAAAFQAGATVIPVPIDSTPRLRAAELPDEIAALARCQYRRLRHRTVGPDLDEIAEAVLIAAPELEERVRSKEEAVAAERAEAGTGNTMGNVEGTAIQARDFSNDGVVVNGDHATTSTGSGDINQNSTVNHVSGDLSSTVHHVAGDHNATVNNVSGDQSIKEQNTGRADRRGRE</sequence>
<feature type="region of interest" description="Disordered" evidence="1">
    <location>
        <begin position="198"/>
        <end position="223"/>
    </location>
</feature>
<protein>
    <submittedName>
        <fullName evidence="3">Toll/interleukin-1 receptor domain-containing protein</fullName>
    </submittedName>
</protein>
<dbReference type="Pfam" id="PF13676">
    <property type="entry name" value="TIR_2"/>
    <property type="match status" value="1"/>
</dbReference>
<keyword evidence="3" id="KW-0675">Receptor</keyword>
<accession>A0A975QII3</accession>
<evidence type="ECO:0000313" key="4">
    <source>
        <dbReference type="Proteomes" id="UP000682416"/>
    </source>
</evidence>
<dbReference type="KEGG" id="nec:KGD82_20410"/>
<dbReference type="Proteomes" id="UP000682416">
    <property type="component" value="Chromosome"/>
</dbReference>
<reference evidence="3" key="1">
    <citation type="submission" date="2021-05" db="EMBL/GenBank/DDBJ databases">
        <authorList>
            <person name="Kaiqin L."/>
            <person name="Jian G."/>
        </authorList>
    </citation>
    <scope>NUCLEOTIDE SEQUENCE</scope>
    <source>
        <strain evidence="3">HDS5</strain>
    </source>
</reference>
<keyword evidence="4" id="KW-1185">Reference proteome</keyword>
<feature type="domain" description="TIR" evidence="2">
    <location>
        <begin position="5"/>
        <end position="133"/>
    </location>
</feature>
<feature type="region of interest" description="Disordered" evidence="1">
    <location>
        <begin position="238"/>
        <end position="264"/>
    </location>
</feature>
<evidence type="ECO:0000259" key="2">
    <source>
        <dbReference type="Pfam" id="PF13676"/>
    </source>
</evidence>
<feature type="compositionally biased region" description="Polar residues" evidence="1">
    <location>
        <begin position="203"/>
        <end position="223"/>
    </location>
</feature>
<proteinExistence type="predicted"/>
<evidence type="ECO:0000313" key="3">
    <source>
        <dbReference type="EMBL" id="QVJ00816.1"/>
    </source>
</evidence>
<dbReference type="EMBL" id="CP074402">
    <property type="protein sequence ID" value="QVJ00816.1"/>
    <property type="molecule type" value="Genomic_DNA"/>
</dbReference>
<dbReference type="InterPro" id="IPR000157">
    <property type="entry name" value="TIR_dom"/>
</dbReference>
<organism evidence="3 4">
    <name type="scientific">Nocardiopsis eucommiae</name>
    <dbReference type="NCBI Taxonomy" id="2831970"/>
    <lineage>
        <taxon>Bacteria</taxon>
        <taxon>Bacillati</taxon>
        <taxon>Actinomycetota</taxon>
        <taxon>Actinomycetes</taxon>
        <taxon>Streptosporangiales</taxon>
        <taxon>Nocardiopsidaceae</taxon>
        <taxon>Nocardiopsis</taxon>
    </lineage>
</organism>
<dbReference type="SUPFAM" id="SSF52200">
    <property type="entry name" value="Toll/Interleukin receptor TIR domain"/>
    <property type="match status" value="1"/>
</dbReference>
<dbReference type="Gene3D" id="3.40.50.10140">
    <property type="entry name" value="Toll/interleukin-1 receptor homology (TIR) domain"/>
    <property type="match status" value="1"/>
</dbReference>
<feature type="compositionally biased region" description="Polar residues" evidence="1">
    <location>
        <begin position="239"/>
        <end position="256"/>
    </location>
</feature>
<dbReference type="AlphaFoldDB" id="A0A975QII3"/>
<name>A0A975QII3_9ACTN</name>
<dbReference type="GO" id="GO:0007165">
    <property type="term" value="P:signal transduction"/>
    <property type="evidence" value="ECO:0007669"/>
    <property type="project" value="InterPro"/>
</dbReference>
<gene>
    <name evidence="3" type="ORF">KGD82_20410</name>
</gene>
<evidence type="ECO:0000256" key="1">
    <source>
        <dbReference type="SAM" id="MobiDB-lite"/>
    </source>
</evidence>